<comment type="cofactor">
    <cofactor evidence="1 12">
        <name>Ca(2+)</name>
        <dbReference type="ChEBI" id="CHEBI:29108"/>
    </cofactor>
</comment>
<dbReference type="SUPFAM" id="SSF48225">
    <property type="entry name" value="Seven-hairpin glycosidases"/>
    <property type="match status" value="1"/>
</dbReference>
<dbReference type="EMBL" id="ML978711">
    <property type="protein sequence ID" value="KAF2092100.1"/>
    <property type="molecule type" value="Genomic_DNA"/>
</dbReference>
<dbReference type="Proteomes" id="UP000799776">
    <property type="component" value="Unassembled WGS sequence"/>
</dbReference>
<dbReference type="GO" id="GO:0005783">
    <property type="term" value="C:endoplasmic reticulum"/>
    <property type="evidence" value="ECO:0007669"/>
    <property type="project" value="TreeGrafter"/>
</dbReference>
<evidence type="ECO:0000256" key="1">
    <source>
        <dbReference type="ARBA" id="ARBA00001913"/>
    </source>
</evidence>
<evidence type="ECO:0000256" key="4">
    <source>
        <dbReference type="ARBA" id="ARBA00022729"/>
    </source>
</evidence>
<dbReference type="Pfam" id="PF01532">
    <property type="entry name" value="Glyco_hydro_47"/>
    <property type="match status" value="1"/>
</dbReference>
<proteinExistence type="inferred from homology"/>
<comment type="caution">
    <text evidence="15">The sequence shown here is derived from an EMBL/GenBank/DDBJ whole genome shotgun (WGS) entry which is preliminary data.</text>
</comment>
<dbReference type="FunFam" id="1.50.10.10:FF:000047">
    <property type="entry name" value="Mannosyl-oligosaccharide alpha-1,2-mannosidase"/>
    <property type="match status" value="1"/>
</dbReference>
<keyword evidence="5 14" id="KW-0378">Hydrolase</keyword>
<dbReference type="AlphaFoldDB" id="A0A9P4I3K9"/>
<evidence type="ECO:0000256" key="3">
    <source>
        <dbReference type="ARBA" id="ARBA00007658"/>
    </source>
</evidence>
<evidence type="ECO:0000256" key="7">
    <source>
        <dbReference type="ARBA" id="ARBA00023180"/>
    </source>
</evidence>
<dbReference type="PANTHER" id="PTHR11742:SF101">
    <property type="entry name" value="MANNOSYL-OLIGOSACCHARIDE ALPHA-1,2-MANNOSIDASE 1B"/>
    <property type="match status" value="1"/>
</dbReference>
<dbReference type="InterPro" id="IPR012341">
    <property type="entry name" value="6hp_glycosidase-like_sf"/>
</dbReference>
<dbReference type="EC" id="3.2.1.-" evidence="14"/>
<dbReference type="Gene3D" id="1.50.10.10">
    <property type="match status" value="1"/>
</dbReference>
<evidence type="ECO:0000256" key="12">
    <source>
        <dbReference type="PIRSR" id="PIRSR601382-2"/>
    </source>
</evidence>
<evidence type="ECO:0000256" key="5">
    <source>
        <dbReference type="ARBA" id="ARBA00022801"/>
    </source>
</evidence>
<feature type="binding site" evidence="12">
    <location>
        <position position="468"/>
    </location>
    <ligand>
        <name>Ca(2+)</name>
        <dbReference type="ChEBI" id="CHEBI:29108"/>
    </ligand>
</feature>
<evidence type="ECO:0000256" key="10">
    <source>
        <dbReference type="ARBA" id="ARBA00048605"/>
    </source>
</evidence>
<comment type="catalytic activity">
    <reaction evidence="9">
        <text>N(4)-(alpha-D-Man-(1-&gt;2)-alpha-D-Man-(1-&gt;2)-alpha-D-Man-(1-&gt;3)-[alpha-D-Man-(1-&gt;3)-[alpha-D-Man-(1-&gt;2)-alpha-D-Man-(1-&gt;6)]-alpha-D-Man-(1-&gt;6)]-beta-D-Man-(1-&gt;4)-beta-D-GlcNAc-(1-&gt;4)-beta-D-GlcNAc)-L-asparaginyl-[protein] (N-glucan mannose isomer 8A1,2,3B1,3) + 3 H2O = N(4)-(alpha-D-Man-(1-&gt;3)-[alpha-D-Man-(1-&gt;3)-[alpha-D-Man-(1-&gt;6)]-alpha-D-Man-(1-&gt;6)]-beta-D-Man-(1-&gt;4)-beta-D-GlcNAc-(1-&gt;4)-beta-D-GlcNAc)-L-asparaginyl-[protein] (N-glucan mannose isomer 5A1,2) + 3 beta-D-mannose</text>
        <dbReference type="Rhea" id="RHEA:56028"/>
        <dbReference type="Rhea" id="RHEA-COMP:14358"/>
        <dbReference type="Rhea" id="RHEA-COMP:14367"/>
        <dbReference type="ChEBI" id="CHEBI:15377"/>
        <dbReference type="ChEBI" id="CHEBI:28563"/>
        <dbReference type="ChEBI" id="CHEBI:59087"/>
        <dbReference type="ChEBI" id="CHEBI:60628"/>
        <dbReference type="EC" id="3.2.1.113"/>
    </reaction>
</comment>
<evidence type="ECO:0000313" key="16">
    <source>
        <dbReference type="Proteomes" id="UP000799776"/>
    </source>
</evidence>
<organism evidence="15 16">
    <name type="scientific">Saccharata proteae CBS 121410</name>
    <dbReference type="NCBI Taxonomy" id="1314787"/>
    <lineage>
        <taxon>Eukaryota</taxon>
        <taxon>Fungi</taxon>
        <taxon>Dikarya</taxon>
        <taxon>Ascomycota</taxon>
        <taxon>Pezizomycotina</taxon>
        <taxon>Dothideomycetes</taxon>
        <taxon>Dothideomycetes incertae sedis</taxon>
        <taxon>Botryosphaeriales</taxon>
        <taxon>Saccharataceae</taxon>
        <taxon>Saccharata</taxon>
    </lineage>
</organism>
<feature type="active site" evidence="11">
    <location>
        <position position="376"/>
    </location>
</feature>
<feature type="active site" description="Proton donor" evidence="11">
    <location>
        <position position="84"/>
    </location>
</feature>
<keyword evidence="16" id="KW-1185">Reference proteome</keyword>
<evidence type="ECO:0000256" key="9">
    <source>
        <dbReference type="ARBA" id="ARBA00047669"/>
    </source>
</evidence>
<dbReference type="GO" id="GO:0036503">
    <property type="term" value="P:ERAD pathway"/>
    <property type="evidence" value="ECO:0007669"/>
    <property type="project" value="UniProtKB-ARBA"/>
</dbReference>
<reference evidence="15" key="1">
    <citation type="journal article" date="2020" name="Stud. Mycol.">
        <title>101 Dothideomycetes genomes: a test case for predicting lifestyles and emergence of pathogens.</title>
        <authorList>
            <person name="Haridas S."/>
            <person name="Albert R."/>
            <person name="Binder M."/>
            <person name="Bloem J."/>
            <person name="Labutti K."/>
            <person name="Salamov A."/>
            <person name="Andreopoulos B."/>
            <person name="Baker S."/>
            <person name="Barry K."/>
            <person name="Bills G."/>
            <person name="Bluhm B."/>
            <person name="Cannon C."/>
            <person name="Castanera R."/>
            <person name="Culley D."/>
            <person name="Daum C."/>
            <person name="Ezra D."/>
            <person name="Gonzalez J."/>
            <person name="Henrissat B."/>
            <person name="Kuo A."/>
            <person name="Liang C."/>
            <person name="Lipzen A."/>
            <person name="Lutzoni F."/>
            <person name="Magnuson J."/>
            <person name="Mondo S."/>
            <person name="Nolan M."/>
            <person name="Ohm R."/>
            <person name="Pangilinan J."/>
            <person name="Park H.-J."/>
            <person name="Ramirez L."/>
            <person name="Alfaro M."/>
            <person name="Sun H."/>
            <person name="Tritt A."/>
            <person name="Yoshinaga Y."/>
            <person name="Zwiers L.-H."/>
            <person name="Turgeon B."/>
            <person name="Goodwin S."/>
            <person name="Spatafora J."/>
            <person name="Crous P."/>
            <person name="Grigoriev I."/>
        </authorList>
    </citation>
    <scope>NUCLEOTIDE SEQUENCE</scope>
    <source>
        <strain evidence="15">CBS 121410</strain>
    </source>
</reference>
<evidence type="ECO:0000256" key="6">
    <source>
        <dbReference type="ARBA" id="ARBA00023157"/>
    </source>
</evidence>
<dbReference type="OrthoDB" id="8118055at2759"/>
<dbReference type="InterPro" id="IPR050749">
    <property type="entry name" value="Glycosyl_Hydrolase_47"/>
</dbReference>
<dbReference type="InterPro" id="IPR001382">
    <property type="entry name" value="Glyco_hydro_47"/>
</dbReference>
<dbReference type="PANTHER" id="PTHR11742">
    <property type="entry name" value="MANNOSYL-OLIGOSACCHARIDE ALPHA-1,2-MANNOSIDASE-RELATED"/>
    <property type="match status" value="1"/>
</dbReference>
<dbReference type="GO" id="GO:0016020">
    <property type="term" value="C:membrane"/>
    <property type="evidence" value="ECO:0007669"/>
    <property type="project" value="InterPro"/>
</dbReference>
<dbReference type="GO" id="GO:0005509">
    <property type="term" value="F:calcium ion binding"/>
    <property type="evidence" value="ECO:0007669"/>
    <property type="project" value="InterPro"/>
</dbReference>
<keyword evidence="7" id="KW-0325">Glycoprotein</keyword>
<comment type="pathway">
    <text evidence="2">Protein modification; protein glycosylation.</text>
</comment>
<gene>
    <name evidence="15" type="ORF">K490DRAFT_32688</name>
</gene>
<comment type="similarity">
    <text evidence="3 14">Belongs to the glycosyl hydrolase 47 family.</text>
</comment>
<comment type="catalytic activity">
    <reaction evidence="10">
        <text>N(4)-(alpha-D-Man-(1-&gt;2)-alpha-D-Man-(1-&gt;2)-alpha-D-Man-(1-&gt;3)-[alpha-D-Man-(1-&gt;2)-alpha-D-Man-(1-&gt;3)-[alpha-D-Man-(1-&gt;2)-alpha-D-Man-(1-&gt;6)]-alpha-D-Man-(1-&gt;6)]-beta-D-Man-(1-&gt;4)-beta-D-GlcNAc-(1-&gt;4)-beta-D-GlcNAc)-L-asparaginyl-[protein] (N-glucan mannose isomer 9A1,2,3B1,2,3) + 4 H2O = N(4)-(alpha-D-Man-(1-&gt;3)-[alpha-D-Man-(1-&gt;3)-[alpha-D-Man-(1-&gt;6)]-alpha-D-Man-(1-&gt;6)]-beta-D-Man-(1-&gt;4)-beta-D-GlcNAc-(1-&gt;4)-beta-D-GlcNAc)-L-asparaginyl-[protein] (N-glucan mannose isomer 5A1,2) + 4 beta-D-mannose</text>
        <dbReference type="Rhea" id="RHEA:56008"/>
        <dbReference type="Rhea" id="RHEA-COMP:14356"/>
        <dbReference type="Rhea" id="RHEA-COMP:14367"/>
        <dbReference type="ChEBI" id="CHEBI:15377"/>
        <dbReference type="ChEBI" id="CHEBI:28563"/>
        <dbReference type="ChEBI" id="CHEBI:59087"/>
        <dbReference type="ChEBI" id="CHEBI:139493"/>
        <dbReference type="EC" id="3.2.1.113"/>
    </reaction>
</comment>
<dbReference type="PRINTS" id="PR00747">
    <property type="entry name" value="GLYHDRLASE47"/>
</dbReference>
<feature type="active site" evidence="11">
    <location>
        <position position="229"/>
    </location>
</feature>
<evidence type="ECO:0000256" key="14">
    <source>
        <dbReference type="RuleBase" id="RU361193"/>
    </source>
</evidence>
<name>A0A9P4I3K9_9PEZI</name>
<keyword evidence="12" id="KW-0479">Metal-binding</keyword>
<accession>A0A9P4I3K9</accession>
<sequence length="480" mass="53394">MRADAVKEAFEFAWDGYYKYAFPHDELHPVSNGYGDSRNGWGASAVDALSTALVMGEKEIVKQIIDYIPTIDYTYTPDQVSLFETTIRYVGGMLSGYDLLKGPLCHLADNSSNVDALLSQAKLLADTLKFAFNTSTGIPSNNLYFTNQTTDGSTTNGLATAGSLVLEWTRLSDLLGDDEYAELSQKAETYLLNPQPSYNEPWPGLLGTNIDIDTGMFVDATGGWIGGDDSFYEYLIKMYVYDQDRFATYKDRWILAADSTIAHLASHPSSRPDLTFLAYYNNQSLVNVSEHLACFDGGNFILGGDVLGRQDYIDFGLALVDGCRDTYVSTATGIGPEIFSWNTSETDLPANDTADQQFYNAHGFYITDSVYDLRPEVLESYYYAYRWTKDKKYQDWAWEGFLAINASARRGSGFSEISDVNTPGGGDAGDNQESFLFAEVMKYAYLIHAPEAEYQVDANGTNKWVFNTEAHPFKVYGTPI</sequence>
<protein>
    <recommendedName>
        <fullName evidence="14">alpha-1,2-Mannosidase</fullName>
        <ecNumber evidence="14">3.2.1.-</ecNumber>
    </recommendedName>
</protein>
<keyword evidence="8 14" id="KW-0326">Glycosidase</keyword>
<evidence type="ECO:0000313" key="15">
    <source>
        <dbReference type="EMBL" id="KAF2092100.1"/>
    </source>
</evidence>
<feature type="active site" description="Proton donor" evidence="11">
    <location>
        <position position="337"/>
    </location>
</feature>
<keyword evidence="12" id="KW-0106">Calcium</keyword>
<dbReference type="GO" id="GO:0004571">
    <property type="term" value="F:mannosyl-oligosaccharide 1,2-alpha-mannosidase activity"/>
    <property type="evidence" value="ECO:0007669"/>
    <property type="project" value="UniProtKB-EC"/>
</dbReference>
<evidence type="ECO:0000256" key="13">
    <source>
        <dbReference type="PIRSR" id="PIRSR601382-3"/>
    </source>
</evidence>
<feature type="disulfide bond" evidence="13">
    <location>
        <begin position="294"/>
        <end position="323"/>
    </location>
</feature>
<keyword evidence="6 13" id="KW-1015">Disulfide bond</keyword>
<dbReference type="InterPro" id="IPR036026">
    <property type="entry name" value="Seven-hairpin_glycosidases"/>
</dbReference>
<keyword evidence="4" id="KW-0732">Signal</keyword>
<dbReference type="GO" id="GO:0005975">
    <property type="term" value="P:carbohydrate metabolic process"/>
    <property type="evidence" value="ECO:0007669"/>
    <property type="project" value="InterPro"/>
</dbReference>
<evidence type="ECO:0000256" key="11">
    <source>
        <dbReference type="PIRSR" id="PIRSR601382-1"/>
    </source>
</evidence>
<evidence type="ECO:0000256" key="8">
    <source>
        <dbReference type="ARBA" id="ARBA00023295"/>
    </source>
</evidence>
<evidence type="ECO:0000256" key="2">
    <source>
        <dbReference type="ARBA" id="ARBA00004922"/>
    </source>
</evidence>